<evidence type="ECO:0000256" key="3">
    <source>
        <dbReference type="ARBA" id="ARBA00022741"/>
    </source>
</evidence>
<protein>
    <recommendedName>
        <fullName evidence="8">Cytidylate kinase</fullName>
        <shortName evidence="8">CK</shortName>
        <ecNumber evidence="8">2.7.4.25</ecNumber>
    </recommendedName>
    <alternativeName>
        <fullName evidence="8">Cytidine monophosphate kinase</fullName>
        <shortName evidence="8">CMP kinase</shortName>
    </alternativeName>
</protein>
<dbReference type="Proteomes" id="UP000189670">
    <property type="component" value="Unassembled WGS sequence"/>
</dbReference>
<dbReference type="GO" id="GO:0036431">
    <property type="term" value="F:dCMP kinase activity"/>
    <property type="evidence" value="ECO:0007669"/>
    <property type="project" value="InterPro"/>
</dbReference>
<dbReference type="InterPro" id="IPR027417">
    <property type="entry name" value="P-loop_NTPase"/>
</dbReference>
<dbReference type="SUPFAM" id="SSF52540">
    <property type="entry name" value="P-loop containing nucleoside triphosphate hydrolases"/>
    <property type="match status" value="1"/>
</dbReference>
<evidence type="ECO:0000313" key="11">
    <source>
        <dbReference type="Proteomes" id="UP000189670"/>
    </source>
</evidence>
<dbReference type="GO" id="GO:0036430">
    <property type="term" value="F:CMP kinase activity"/>
    <property type="evidence" value="ECO:0007669"/>
    <property type="project" value="RHEA"/>
</dbReference>
<comment type="catalytic activity">
    <reaction evidence="6 8">
        <text>dCMP + ATP = dCDP + ADP</text>
        <dbReference type="Rhea" id="RHEA:25094"/>
        <dbReference type="ChEBI" id="CHEBI:30616"/>
        <dbReference type="ChEBI" id="CHEBI:57566"/>
        <dbReference type="ChEBI" id="CHEBI:58593"/>
        <dbReference type="ChEBI" id="CHEBI:456216"/>
        <dbReference type="EC" id="2.7.4.25"/>
    </reaction>
</comment>
<comment type="similarity">
    <text evidence="1 8">Belongs to the cytidylate kinase family. Type 1 subfamily.</text>
</comment>
<feature type="binding site" evidence="8">
    <location>
        <begin position="11"/>
        <end position="19"/>
    </location>
    <ligand>
        <name>ATP</name>
        <dbReference type="ChEBI" id="CHEBI:30616"/>
    </ligand>
</feature>
<evidence type="ECO:0000256" key="5">
    <source>
        <dbReference type="ARBA" id="ARBA00022840"/>
    </source>
</evidence>
<dbReference type="Pfam" id="PF02224">
    <property type="entry name" value="Cytidylate_kin"/>
    <property type="match status" value="1"/>
</dbReference>
<dbReference type="EC" id="2.7.4.25" evidence="8"/>
<keyword evidence="3 8" id="KW-0547">Nucleotide-binding</keyword>
<evidence type="ECO:0000313" key="10">
    <source>
        <dbReference type="EMBL" id="ETR72414.1"/>
    </source>
</evidence>
<evidence type="ECO:0000256" key="4">
    <source>
        <dbReference type="ARBA" id="ARBA00022777"/>
    </source>
</evidence>
<dbReference type="AlphaFoldDB" id="A0A1V1PCC2"/>
<dbReference type="Gene3D" id="3.40.50.300">
    <property type="entry name" value="P-loop containing nucleotide triphosphate hydrolases"/>
    <property type="match status" value="1"/>
</dbReference>
<organism evidence="10 11">
    <name type="scientific">Candidatus Magnetoglobus multicellularis str. Araruama</name>
    <dbReference type="NCBI Taxonomy" id="890399"/>
    <lineage>
        <taxon>Bacteria</taxon>
        <taxon>Pseudomonadati</taxon>
        <taxon>Thermodesulfobacteriota</taxon>
        <taxon>Desulfobacteria</taxon>
        <taxon>Desulfobacterales</taxon>
        <taxon>Desulfobacteraceae</taxon>
        <taxon>Candidatus Magnetoglobus</taxon>
    </lineage>
</organism>
<keyword evidence="5 8" id="KW-0067">ATP-binding</keyword>
<keyword evidence="2 8" id="KW-0808">Transferase</keyword>
<gene>
    <name evidence="8" type="primary">cmk</name>
    <name evidence="10" type="ORF">OMM_01747</name>
</gene>
<evidence type="ECO:0000256" key="1">
    <source>
        <dbReference type="ARBA" id="ARBA00009427"/>
    </source>
</evidence>
<evidence type="ECO:0000256" key="2">
    <source>
        <dbReference type="ARBA" id="ARBA00022679"/>
    </source>
</evidence>
<evidence type="ECO:0000256" key="6">
    <source>
        <dbReference type="ARBA" id="ARBA00047615"/>
    </source>
</evidence>
<name>A0A1V1PCC2_9BACT</name>
<dbReference type="InterPro" id="IPR011994">
    <property type="entry name" value="Cytidylate_kinase_dom"/>
</dbReference>
<dbReference type="GO" id="GO:0005524">
    <property type="term" value="F:ATP binding"/>
    <property type="evidence" value="ECO:0007669"/>
    <property type="project" value="UniProtKB-UniRule"/>
</dbReference>
<keyword evidence="4 8" id="KW-0418">Kinase</keyword>
<proteinExistence type="inferred from homology"/>
<keyword evidence="8" id="KW-0963">Cytoplasm</keyword>
<dbReference type="CDD" id="cd02020">
    <property type="entry name" value="CMPK"/>
    <property type="match status" value="1"/>
</dbReference>
<dbReference type="EMBL" id="ATBP01000150">
    <property type="protein sequence ID" value="ETR72414.1"/>
    <property type="molecule type" value="Genomic_DNA"/>
</dbReference>
<evidence type="ECO:0000256" key="8">
    <source>
        <dbReference type="HAMAP-Rule" id="MF_00238"/>
    </source>
</evidence>
<dbReference type="GO" id="GO:0006220">
    <property type="term" value="P:pyrimidine nucleotide metabolic process"/>
    <property type="evidence" value="ECO:0007669"/>
    <property type="project" value="UniProtKB-UniRule"/>
</dbReference>
<dbReference type="InterPro" id="IPR003136">
    <property type="entry name" value="Cytidylate_kin"/>
</dbReference>
<dbReference type="HAMAP" id="MF_00238">
    <property type="entry name" value="Cytidyl_kinase_type1"/>
    <property type="match status" value="1"/>
</dbReference>
<accession>A0A1V1PCC2</accession>
<evidence type="ECO:0000256" key="7">
    <source>
        <dbReference type="ARBA" id="ARBA00048478"/>
    </source>
</evidence>
<dbReference type="GO" id="GO:0005737">
    <property type="term" value="C:cytoplasm"/>
    <property type="evidence" value="ECO:0007669"/>
    <property type="project" value="UniProtKB-SubCell"/>
</dbReference>
<comment type="catalytic activity">
    <reaction evidence="7 8">
        <text>CMP + ATP = CDP + ADP</text>
        <dbReference type="Rhea" id="RHEA:11600"/>
        <dbReference type="ChEBI" id="CHEBI:30616"/>
        <dbReference type="ChEBI" id="CHEBI:58069"/>
        <dbReference type="ChEBI" id="CHEBI:60377"/>
        <dbReference type="ChEBI" id="CHEBI:456216"/>
        <dbReference type="EC" id="2.7.4.25"/>
    </reaction>
</comment>
<feature type="domain" description="Cytidylate kinase" evidence="9">
    <location>
        <begin position="7"/>
        <end position="219"/>
    </location>
</feature>
<comment type="subcellular location">
    <subcellularLocation>
        <location evidence="8">Cytoplasm</location>
    </subcellularLocation>
</comment>
<dbReference type="NCBIfam" id="TIGR00017">
    <property type="entry name" value="cmk"/>
    <property type="match status" value="1"/>
</dbReference>
<sequence>MNKKPVITIDGPAGAGKTTVSQRIANIYQYIWVDTGALYRGVALAAMQKGIAVNDNAELDHLCHSLNLHFVREDNQLKLYNFDQNISNAIRTPEVTMMASKISAKPLVRQYLLDVQRKLGCQGGAVFEGRDMGTVVFPDADIKFFLVADHEIRAQRRYKECLEKSIKTSLAELSNDMKQRDEQDQQRKIAPLKPAKDAIHIDCTSMDIDQVVQRMCLEINTKIGNE</sequence>
<evidence type="ECO:0000259" key="9">
    <source>
        <dbReference type="Pfam" id="PF02224"/>
    </source>
</evidence>
<comment type="caution">
    <text evidence="10">The sequence shown here is derived from an EMBL/GenBank/DDBJ whole genome shotgun (WGS) entry which is preliminary data.</text>
</comment>
<reference evidence="11" key="1">
    <citation type="submission" date="2012-11" db="EMBL/GenBank/DDBJ databases">
        <authorList>
            <person name="Lucero-Rivera Y.E."/>
            <person name="Tovar-Ramirez D."/>
        </authorList>
    </citation>
    <scope>NUCLEOTIDE SEQUENCE [LARGE SCALE GENOMIC DNA]</scope>
    <source>
        <strain evidence="11">Araruama</strain>
    </source>
</reference>